<evidence type="ECO:0000256" key="5">
    <source>
        <dbReference type="ARBA" id="ARBA00023015"/>
    </source>
</evidence>
<feature type="domain" description="NR LBD" evidence="9">
    <location>
        <begin position="34"/>
        <end position="274"/>
    </location>
</feature>
<dbReference type="GO" id="GO:0000122">
    <property type="term" value="P:negative regulation of transcription by RNA polymerase II"/>
    <property type="evidence" value="ECO:0007669"/>
    <property type="project" value="TreeGrafter"/>
</dbReference>
<dbReference type="OrthoDB" id="6352325at2759"/>
<dbReference type="SMART" id="SM00430">
    <property type="entry name" value="HOLI"/>
    <property type="match status" value="1"/>
</dbReference>
<dbReference type="InterPro" id="IPR035500">
    <property type="entry name" value="NHR-like_dom_sf"/>
</dbReference>
<dbReference type="GO" id="GO:0004879">
    <property type="term" value="F:nuclear receptor activity"/>
    <property type="evidence" value="ECO:0007669"/>
    <property type="project" value="TreeGrafter"/>
</dbReference>
<dbReference type="SUPFAM" id="SSF48508">
    <property type="entry name" value="Nuclear receptor ligand-binding domain"/>
    <property type="match status" value="1"/>
</dbReference>
<keyword evidence="5" id="KW-0805">Transcription regulation</keyword>
<comment type="similarity">
    <text evidence="1">Belongs to the nuclear hormone receptor family.</text>
</comment>
<dbReference type="PROSITE" id="PS51843">
    <property type="entry name" value="NR_LBD"/>
    <property type="match status" value="1"/>
</dbReference>
<keyword evidence="11" id="KW-1185">Reference proteome</keyword>
<name>A0A3P7ZKC0_HELPZ</name>
<sequence length="274" mass="31396">MRKQISLAVYVQGESSGTSSSGSSDKRLSYQLNSAELQALDLVEAFKGMNDPMEQGRQKTSFLKNEKSPADIMNIMDVTMRRFVKMAKKLPAFNDLSQDGKFALLKGSLFESGFRFNDADGSWRSSFRLQLEFLRGVDQHVRSAQLSSFWLSWDYCTCTHIARASRFFKIFHEDIRSNDLVISMIMLIVLFSPRDCITDPEDRRIIARHHEQFCALLNRYLESLYGDDAHKLNEQLPTALRMLREISSSCGMLFLGTVNTSEAEPLPREFFKVE</sequence>
<accession>A0A3P7ZKC0</accession>
<dbReference type="AlphaFoldDB" id="A0A3P7ZKC0"/>
<dbReference type="GO" id="GO:0030154">
    <property type="term" value="P:cell differentiation"/>
    <property type="evidence" value="ECO:0007669"/>
    <property type="project" value="TreeGrafter"/>
</dbReference>
<evidence type="ECO:0000256" key="6">
    <source>
        <dbReference type="ARBA" id="ARBA00023125"/>
    </source>
</evidence>
<dbReference type="WBParaSite" id="HPBE_0001028601-mRNA-1">
    <property type="protein sequence ID" value="HPBE_0001028601-mRNA-1"/>
    <property type="gene ID" value="HPBE_0001028601"/>
</dbReference>
<dbReference type="InterPro" id="IPR050234">
    <property type="entry name" value="Nuclear_hormone_rcpt_NR1"/>
</dbReference>
<evidence type="ECO:0000256" key="2">
    <source>
        <dbReference type="ARBA" id="ARBA00022723"/>
    </source>
</evidence>
<evidence type="ECO:0000256" key="8">
    <source>
        <dbReference type="ARBA" id="ARBA00023170"/>
    </source>
</evidence>
<evidence type="ECO:0000313" key="12">
    <source>
        <dbReference type="WBParaSite" id="HPBE_0001028601-mRNA-1"/>
    </source>
</evidence>
<dbReference type="Proteomes" id="UP000050761">
    <property type="component" value="Unassembled WGS sequence"/>
</dbReference>
<dbReference type="EMBL" id="UZAH01026713">
    <property type="protein sequence ID" value="VDO84484.1"/>
    <property type="molecule type" value="Genomic_DNA"/>
</dbReference>
<dbReference type="GO" id="GO:0008270">
    <property type="term" value="F:zinc ion binding"/>
    <property type="evidence" value="ECO:0007669"/>
    <property type="project" value="UniProtKB-KW"/>
</dbReference>
<evidence type="ECO:0000256" key="7">
    <source>
        <dbReference type="ARBA" id="ARBA00023163"/>
    </source>
</evidence>
<keyword evidence="8" id="KW-0675">Receptor</keyword>
<keyword evidence="7" id="KW-0804">Transcription</keyword>
<dbReference type="Gene3D" id="1.10.565.10">
    <property type="entry name" value="Retinoid X Receptor"/>
    <property type="match status" value="1"/>
</dbReference>
<keyword evidence="4" id="KW-0862">Zinc</keyword>
<dbReference type="InterPro" id="IPR000536">
    <property type="entry name" value="Nucl_hrmn_rcpt_lig-bd"/>
</dbReference>
<evidence type="ECO:0000259" key="9">
    <source>
        <dbReference type="PROSITE" id="PS51843"/>
    </source>
</evidence>
<dbReference type="GO" id="GO:0000978">
    <property type="term" value="F:RNA polymerase II cis-regulatory region sequence-specific DNA binding"/>
    <property type="evidence" value="ECO:0007669"/>
    <property type="project" value="TreeGrafter"/>
</dbReference>
<dbReference type="PANTHER" id="PTHR24082">
    <property type="entry name" value="NUCLEAR HORMONE RECEPTOR"/>
    <property type="match status" value="1"/>
</dbReference>
<dbReference type="PANTHER" id="PTHR24082:SF494">
    <property type="entry name" value="NUCLEAR HORMONE RECEPTOR FAMILY MEMBER DAF-12"/>
    <property type="match status" value="1"/>
</dbReference>
<reference evidence="12" key="2">
    <citation type="submission" date="2019-09" db="UniProtKB">
        <authorList>
            <consortium name="WormBaseParasite"/>
        </authorList>
    </citation>
    <scope>IDENTIFICATION</scope>
</reference>
<protein>
    <submittedName>
        <fullName evidence="12">NR LBD domain-containing protein</fullName>
    </submittedName>
</protein>
<evidence type="ECO:0000256" key="4">
    <source>
        <dbReference type="ARBA" id="ARBA00022833"/>
    </source>
</evidence>
<keyword evidence="6" id="KW-0238">DNA-binding</keyword>
<evidence type="ECO:0000313" key="10">
    <source>
        <dbReference type="EMBL" id="VDO84484.1"/>
    </source>
</evidence>
<organism evidence="10">
    <name type="scientific">Heligmosomoides polygyrus</name>
    <name type="common">Parasitic roundworm</name>
    <dbReference type="NCBI Taxonomy" id="6339"/>
    <lineage>
        <taxon>Eukaryota</taxon>
        <taxon>Metazoa</taxon>
        <taxon>Ecdysozoa</taxon>
        <taxon>Nematoda</taxon>
        <taxon>Chromadorea</taxon>
        <taxon>Rhabditida</taxon>
        <taxon>Rhabditina</taxon>
        <taxon>Rhabditomorpha</taxon>
        <taxon>Strongyloidea</taxon>
        <taxon>Heligmosomidae</taxon>
        <taxon>Heligmosomoides</taxon>
    </lineage>
</organism>
<reference evidence="10 11" key="1">
    <citation type="submission" date="2018-11" db="EMBL/GenBank/DDBJ databases">
        <authorList>
            <consortium name="Pathogen Informatics"/>
        </authorList>
    </citation>
    <scope>NUCLEOTIDE SEQUENCE [LARGE SCALE GENOMIC DNA]</scope>
</reference>
<dbReference type="GO" id="GO:0045944">
    <property type="term" value="P:positive regulation of transcription by RNA polymerase II"/>
    <property type="evidence" value="ECO:0007669"/>
    <property type="project" value="TreeGrafter"/>
</dbReference>
<keyword evidence="3" id="KW-0863">Zinc-finger</keyword>
<keyword evidence="2" id="KW-0479">Metal-binding</keyword>
<evidence type="ECO:0000256" key="1">
    <source>
        <dbReference type="ARBA" id="ARBA00005993"/>
    </source>
</evidence>
<evidence type="ECO:0000313" key="11">
    <source>
        <dbReference type="Proteomes" id="UP000050761"/>
    </source>
</evidence>
<evidence type="ECO:0000256" key="3">
    <source>
        <dbReference type="ARBA" id="ARBA00022771"/>
    </source>
</evidence>
<gene>
    <name evidence="10" type="ORF">HPBE_LOCUS10287</name>
</gene>
<proteinExistence type="inferred from homology"/>